<sequence>MSGKRNLIETDPDYEDVSIQQNKRQRVLEKDGNYIVLSLRFTAKKAAVKKIESVIQTQFNIEIENKEHEVNIIDQKLCQSRLMMDRLRACIVANYYGSSIHQKHNLKSNVQPTIHPAVKNHLGKTVKDGRSTSIKPNATVTSNSEHINTSTSTSKVVDKSTTSESKIMTSPQASRDSRFKIKKRIIVGNVSKYIPVEQREINDQSTHKWMVYVRGSKDSPRIEGFIKKIWFFLHPSYRPNDLVEISQPPFHLTRRGWGEFPVRIQLFFIDGRNKKVDIIHNLKLDRTYTGLQTLGAETVVDVELEREVTQVNIPKPISITRNKANATNSTSKTKEPTSEDNSEEHALITSPLERNHTISHSPVKQTLVEDKSPAKKIKTEPSSKPKVPLELKKPDLGHRKENLKELLLDPNFGKKRGELSDPTKATPTLTSSPKNQTKTVYLRCKDAKGNILLLPKVIVNDNSAIVSNGQNVPANQMKTLRLTASTTNLVSVNNSVTVAKPVNKTTSLLVTSPGTTQTSATSKQVGAKSLIQNHSLGAKIVLPLNASNCYQQPKNPVVVSNNSSVFATPPPSPSFKLMVTPKGLQALPQTKTQVSTGISTQQNTITISPQTTQNSSAQSLLNVAKVQTVPNIVKQSVPSGKPVTMVNLSSLTSQLKPLATNSQNMKTITLTNSKTLMKKTPEITKANVAPKMIPLVTVNNINQPQTALKVVGTSAPPSNSKTFSLLGKNETKDSSQKPVSLILNSQIQKSSVLKDGSVPKVNMLSNVNPVKLVIQNNHISALTPKVSNHIGAANHSTNPQNKSPQVVLASVGSRTLLLKVQPDGQISQSDQAALQQLSKSSNDIKISMKLTNQNVIDKLTSVNQSPMTVKQQIDEKKFLNGPKLNISALSQVTYDKDLDKRRLGLKKKVPKIEDEKIPPLLPENHSDILSLIKTAVKRHPLVQHNANRSTHPYCAHSYNQWLNWNIGKRRASEWQRASWVRQYIIQYLKTDVFKGTQLWSTKQIMYWCRLHAFSPHYLEKKEELKTEETKNKPETTPLPINSLTDLQLIINQLPTNLPGSSDSDDEVDILHIDPPTKVKVKIKEEPVDSDNYSIPSIYLPPSEPAEYIQDSCQKIGVRLKPVHLQDNVYGSACEDILYSAMQNFVEDLLRKSFSFKHSRSKTDDTIKIEDVQKSITSSSSLDFLTNSHLGLQPDGTFPNIR</sequence>
<keyword evidence="3" id="KW-0597">Phosphoprotein</keyword>
<feature type="domain" description="YEATS" evidence="12">
    <location>
        <begin position="175"/>
        <end position="362"/>
    </location>
</feature>
<feature type="region of interest" description="Disordered" evidence="11">
    <location>
        <begin position="127"/>
        <end position="173"/>
    </location>
</feature>
<dbReference type="CDD" id="cd16907">
    <property type="entry name" value="YEATS_YEATS2_like"/>
    <property type="match status" value="1"/>
</dbReference>
<feature type="compositionally biased region" description="Polar residues" evidence="11">
    <location>
        <begin position="164"/>
        <end position="173"/>
    </location>
</feature>
<evidence type="ECO:0000256" key="5">
    <source>
        <dbReference type="ARBA" id="ARBA00023054"/>
    </source>
</evidence>
<comment type="function">
    <text evidence="7">Chromatin reader component of the ATAC complex, a complex with histone acetyltransferase activity on histones H3 and H4. YEATS2 specifically recognizes and binds histone H3 crotonylated at 'Lys-27' (H3K27cr). Crotonylation marks active promoters and enhancers and confers resistance to transcriptional repressors.</text>
</comment>
<dbReference type="GO" id="GO:0051726">
    <property type="term" value="P:regulation of cell cycle"/>
    <property type="evidence" value="ECO:0007669"/>
    <property type="project" value="UniProtKB-ARBA"/>
</dbReference>
<dbReference type="Gene3D" id="2.60.40.1970">
    <property type="entry name" value="YEATS domain"/>
    <property type="match status" value="1"/>
</dbReference>
<feature type="compositionally biased region" description="Basic and acidic residues" evidence="11">
    <location>
        <begin position="367"/>
        <end position="407"/>
    </location>
</feature>
<gene>
    <name evidence="13" type="ORF">LOTGIDRAFT_234985</name>
</gene>
<dbReference type="GO" id="GO:0005634">
    <property type="term" value="C:nucleus"/>
    <property type="evidence" value="ECO:0007669"/>
    <property type="project" value="UniProtKB-SubCell"/>
</dbReference>
<comment type="subunit">
    <text evidence="8">Component of the ADA2A-containing complex (ATAC), composed of KAT14, KAT2A, TADA2L, TADA3L, ZZ3, MBIP, WDR5, YEATS2, SGF29 and DR1.</text>
</comment>
<keyword evidence="4" id="KW-0832">Ubl conjugation</keyword>
<feature type="compositionally biased region" description="Polar residues" evidence="11">
    <location>
        <begin position="423"/>
        <end position="435"/>
    </location>
</feature>
<dbReference type="OMA" id="SACKNFA"/>
<comment type="subcellular location">
    <subcellularLocation>
        <location evidence="1 10">Nucleus</location>
    </subcellularLocation>
</comment>
<dbReference type="PANTHER" id="PTHR23195">
    <property type="entry name" value="YEATS DOMAIN"/>
    <property type="match status" value="1"/>
</dbReference>
<evidence type="ECO:0000256" key="10">
    <source>
        <dbReference type="PROSITE-ProRule" id="PRU00376"/>
    </source>
</evidence>
<dbReference type="InterPro" id="IPR055129">
    <property type="entry name" value="YEATS_dom"/>
</dbReference>
<accession>V4BFM3</accession>
<dbReference type="PROSITE" id="PS51037">
    <property type="entry name" value="YEATS"/>
    <property type="match status" value="1"/>
</dbReference>
<dbReference type="EMBL" id="KB202849">
    <property type="protein sequence ID" value="ESO87759.1"/>
    <property type="molecule type" value="Genomic_DNA"/>
</dbReference>
<evidence type="ECO:0000259" key="12">
    <source>
        <dbReference type="PROSITE" id="PS51037"/>
    </source>
</evidence>
<organism evidence="13 14">
    <name type="scientific">Lottia gigantea</name>
    <name type="common">Giant owl limpet</name>
    <dbReference type="NCBI Taxonomy" id="225164"/>
    <lineage>
        <taxon>Eukaryota</taxon>
        <taxon>Metazoa</taxon>
        <taxon>Spiralia</taxon>
        <taxon>Lophotrochozoa</taxon>
        <taxon>Mollusca</taxon>
        <taxon>Gastropoda</taxon>
        <taxon>Patellogastropoda</taxon>
        <taxon>Lottioidea</taxon>
        <taxon>Lottiidae</taxon>
        <taxon>Lottia</taxon>
    </lineage>
</organism>
<dbReference type="CTD" id="20249710"/>
<evidence type="ECO:0000256" key="7">
    <source>
        <dbReference type="ARBA" id="ARBA00060245"/>
    </source>
</evidence>
<feature type="compositionally biased region" description="Polar residues" evidence="11">
    <location>
        <begin position="131"/>
        <end position="148"/>
    </location>
</feature>
<evidence type="ECO:0000256" key="9">
    <source>
        <dbReference type="ARBA" id="ARBA00068329"/>
    </source>
</evidence>
<dbReference type="Proteomes" id="UP000030746">
    <property type="component" value="Unassembled WGS sequence"/>
</dbReference>
<keyword evidence="6 10" id="KW-0539">Nucleus</keyword>
<keyword evidence="14" id="KW-1185">Reference proteome</keyword>
<feature type="compositionally biased region" description="Polar residues" evidence="11">
    <location>
        <begin position="319"/>
        <end position="331"/>
    </location>
</feature>
<evidence type="ECO:0000313" key="13">
    <source>
        <dbReference type="EMBL" id="ESO87759.1"/>
    </source>
</evidence>
<feature type="compositionally biased region" description="Low complexity" evidence="11">
    <location>
        <begin position="149"/>
        <end position="163"/>
    </location>
</feature>
<dbReference type="InterPro" id="IPR038704">
    <property type="entry name" value="YEAST_sf"/>
</dbReference>
<evidence type="ECO:0000256" key="2">
    <source>
        <dbReference type="ARBA" id="ARBA00022499"/>
    </source>
</evidence>
<proteinExistence type="predicted"/>
<dbReference type="Pfam" id="PF22951">
    <property type="entry name" value="3HBD"/>
    <property type="match status" value="1"/>
</dbReference>
<feature type="region of interest" description="Disordered" evidence="11">
    <location>
        <begin position="319"/>
        <end position="435"/>
    </location>
</feature>
<dbReference type="OrthoDB" id="1741717at2759"/>
<evidence type="ECO:0000256" key="8">
    <source>
        <dbReference type="ARBA" id="ARBA00065122"/>
    </source>
</evidence>
<reference evidence="13 14" key="1">
    <citation type="journal article" date="2013" name="Nature">
        <title>Insights into bilaterian evolution from three spiralian genomes.</title>
        <authorList>
            <person name="Simakov O."/>
            <person name="Marletaz F."/>
            <person name="Cho S.J."/>
            <person name="Edsinger-Gonzales E."/>
            <person name="Havlak P."/>
            <person name="Hellsten U."/>
            <person name="Kuo D.H."/>
            <person name="Larsson T."/>
            <person name="Lv J."/>
            <person name="Arendt D."/>
            <person name="Savage R."/>
            <person name="Osoegawa K."/>
            <person name="de Jong P."/>
            <person name="Grimwood J."/>
            <person name="Chapman J.A."/>
            <person name="Shapiro H."/>
            <person name="Aerts A."/>
            <person name="Otillar R.P."/>
            <person name="Terry A.Y."/>
            <person name="Boore J.L."/>
            <person name="Grigoriev I.V."/>
            <person name="Lindberg D.R."/>
            <person name="Seaver E.C."/>
            <person name="Weisblat D.A."/>
            <person name="Putnam N.H."/>
            <person name="Rokhsar D.S."/>
        </authorList>
    </citation>
    <scope>NUCLEOTIDE SEQUENCE [LARGE SCALE GENOMIC DNA]</scope>
</reference>
<dbReference type="AlphaFoldDB" id="V4BFM3"/>
<dbReference type="GO" id="GO:0006355">
    <property type="term" value="P:regulation of DNA-templated transcription"/>
    <property type="evidence" value="ECO:0007669"/>
    <property type="project" value="InterPro"/>
</dbReference>
<protein>
    <recommendedName>
        <fullName evidence="9">YEATS domain-containing protein 2</fullName>
    </recommendedName>
</protein>
<evidence type="ECO:0000256" key="4">
    <source>
        <dbReference type="ARBA" id="ARBA00022843"/>
    </source>
</evidence>
<evidence type="ECO:0000256" key="6">
    <source>
        <dbReference type="ARBA" id="ARBA00023242"/>
    </source>
</evidence>
<keyword evidence="2" id="KW-1017">Isopeptide bond</keyword>
<dbReference type="KEGG" id="lgi:LOTGIDRAFT_234985"/>
<dbReference type="FunFam" id="2.60.40.1970:FF:000001">
    <property type="entry name" value="YEATS domain containing 2"/>
    <property type="match status" value="1"/>
</dbReference>
<evidence type="ECO:0000256" key="11">
    <source>
        <dbReference type="SAM" id="MobiDB-lite"/>
    </source>
</evidence>
<dbReference type="InterPro" id="IPR005033">
    <property type="entry name" value="YEATS"/>
</dbReference>
<dbReference type="GeneID" id="20249710"/>
<dbReference type="HOGENOM" id="CLU_260116_0_0_1"/>
<evidence type="ECO:0000256" key="1">
    <source>
        <dbReference type="ARBA" id="ARBA00004123"/>
    </source>
</evidence>
<name>V4BFM3_LOTGI</name>
<dbReference type="STRING" id="225164.V4BFM3"/>
<dbReference type="InterPro" id="IPR055127">
    <property type="entry name" value="YEATS2_3HBD"/>
</dbReference>
<dbReference type="RefSeq" id="XP_009061648.1">
    <property type="nucleotide sequence ID" value="XM_009063400.1"/>
</dbReference>
<keyword evidence="5" id="KW-0175">Coiled coil</keyword>
<evidence type="ECO:0000256" key="3">
    <source>
        <dbReference type="ARBA" id="ARBA00022553"/>
    </source>
</evidence>
<dbReference type="GO" id="GO:0000123">
    <property type="term" value="C:histone acetyltransferase complex"/>
    <property type="evidence" value="ECO:0007669"/>
    <property type="project" value="UniProtKB-ARBA"/>
</dbReference>
<evidence type="ECO:0000313" key="14">
    <source>
        <dbReference type="Proteomes" id="UP000030746"/>
    </source>
</evidence>
<dbReference type="Pfam" id="PF03366">
    <property type="entry name" value="YEATS"/>
    <property type="match status" value="1"/>
</dbReference>